<keyword evidence="2" id="KW-1185">Reference proteome</keyword>
<proteinExistence type="predicted"/>
<evidence type="ECO:0000313" key="1">
    <source>
        <dbReference type="EMBL" id="MCP3426983.1"/>
    </source>
</evidence>
<dbReference type="InterPro" id="IPR021202">
    <property type="entry name" value="Rv3654c-like"/>
</dbReference>
<name>A0A9X2KJ85_9MICC</name>
<evidence type="ECO:0008006" key="3">
    <source>
        <dbReference type="Google" id="ProtNLM"/>
    </source>
</evidence>
<dbReference type="NCBIfam" id="TIGR03816">
    <property type="entry name" value="tadE_like_DECH"/>
    <property type="match status" value="1"/>
</dbReference>
<dbReference type="AlphaFoldDB" id="A0A9X2KJ85"/>
<reference evidence="1" key="1">
    <citation type="submission" date="2022-06" db="EMBL/GenBank/DDBJ databases">
        <title>Rothia sp. isolated from sandalwood seedling.</title>
        <authorList>
            <person name="Tuikhar N."/>
            <person name="Kirdat K."/>
            <person name="Thorat V."/>
            <person name="Swetha P."/>
            <person name="Padma S."/>
            <person name="Sundararaj R."/>
            <person name="Yadav A."/>
        </authorList>
    </citation>
    <scope>NUCLEOTIDE SEQUENCE</scope>
    <source>
        <strain evidence="1">AR01</strain>
    </source>
</reference>
<gene>
    <name evidence="1" type="ORF">NBM05_13430</name>
</gene>
<comment type="caution">
    <text evidence="1">The sequence shown here is derived from an EMBL/GenBank/DDBJ whole genome shotgun (WGS) entry which is preliminary data.</text>
</comment>
<dbReference type="Proteomes" id="UP001139502">
    <property type="component" value="Unassembled WGS sequence"/>
</dbReference>
<protein>
    <recommendedName>
        <fullName evidence="3">Helicase/secretion neighborhood TadE-like protein</fullName>
    </recommendedName>
</protein>
<dbReference type="EMBL" id="JANAFB010000045">
    <property type="protein sequence ID" value="MCP3426983.1"/>
    <property type="molecule type" value="Genomic_DNA"/>
</dbReference>
<sequence length="107" mass="10334">MAAILLGAVATVGHVAMMNQRAATAADLAALAAADAARGLRDGIPCEEAERTAASNGARMTDCAAAPGIVGGMDVRVSVGLAPAVGFLGPARGLARAGPPPEGEEAG</sequence>
<organism evidence="1 2">
    <name type="scientific">Rothia santali</name>
    <dbReference type="NCBI Taxonomy" id="2949643"/>
    <lineage>
        <taxon>Bacteria</taxon>
        <taxon>Bacillati</taxon>
        <taxon>Actinomycetota</taxon>
        <taxon>Actinomycetes</taxon>
        <taxon>Micrococcales</taxon>
        <taxon>Micrococcaceae</taxon>
        <taxon>Rothia</taxon>
    </lineage>
</organism>
<evidence type="ECO:0000313" key="2">
    <source>
        <dbReference type="Proteomes" id="UP001139502"/>
    </source>
</evidence>
<accession>A0A9X2KJ85</accession>